<reference evidence="1" key="1">
    <citation type="submission" date="2020-03" db="EMBL/GenBank/DDBJ databases">
        <title>Transcriptomic Profiling of the Digestive Tract of the Rat Flea, Xenopsylla cheopis, Following Blood Feeding and Infection with Yersinia pestis.</title>
        <authorList>
            <person name="Bland D.M."/>
            <person name="Martens C.A."/>
            <person name="Virtaneva K."/>
            <person name="Kanakabandi K."/>
            <person name="Long D."/>
            <person name="Rosenke R."/>
            <person name="Saturday G.A."/>
            <person name="Hoyt F.H."/>
            <person name="Bruno D.P."/>
            <person name="Ribeiro J.M.C."/>
            <person name="Hinnebusch J."/>
        </authorList>
    </citation>
    <scope>NUCLEOTIDE SEQUENCE</scope>
</reference>
<proteinExistence type="predicted"/>
<sequence>MADTLINERGSKIPILKNGSSLQLSAIKINNCNYTLSNTCAFDSIFQILLAAAADMCHIFKYLENNSSINIFFGLIINTIQKGVTQYTYKVRAQILLEIFASTDTAEFKNLNCETNIGYMAGLLFKETPSFNEVSQCNNSCTPRHKKLPVIQIEDVKLIDGNLTEIITRHLFLDDNPCFVENCTGIEKNIVSDTGDIIIFDIFTIHPIPTTHIIRNIPSSFINPINKTGYKLIGLVSYKNNKNKKLTKPD</sequence>
<name>A0A6M2DQI9_XENCH</name>
<dbReference type="AlphaFoldDB" id="A0A6M2DQI9"/>
<organism evidence="1">
    <name type="scientific">Xenopsylla cheopis</name>
    <name type="common">Oriental rat flea</name>
    <name type="synonym">Pulex cheopis</name>
    <dbReference type="NCBI Taxonomy" id="163159"/>
    <lineage>
        <taxon>Eukaryota</taxon>
        <taxon>Metazoa</taxon>
        <taxon>Ecdysozoa</taxon>
        <taxon>Arthropoda</taxon>
        <taxon>Hexapoda</taxon>
        <taxon>Insecta</taxon>
        <taxon>Pterygota</taxon>
        <taxon>Neoptera</taxon>
        <taxon>Endopterygota</taxon>
        <taxon>Siphonaptera</taxon>
        <taxon>Pulicidae</taxon>
        <taxon>Xenopsyllinae</taxon>
        <taxon>Xenopsylla</taxon>
    </lineage>
</organism>
<protein>
    <submittedName>
        <fullName evidence="1">Putative kDa protein in nof-fb transposable element</fullName>
    </submittedName>
</protein>
<evidence type="ECO:0000313" key="1">
    <source>
        <dbReference type="EMBL" id="NOV48443.1"/>
    </source>
</evidence>
<accession>A0A6M2DQI9</accession>
<dbReference type="EMBL" id="GIIL01004717">
    <property type="protein sequence ID" value="NOV48443.1"/>
    <property type="molecule type" value="Transcribed_RNA"/>
</dbReference>